<name>A0AAV5VIB2_9BILA</name>
<accession>A0AAV5VIB2</accession>
<comment type="caution">
    <text evidence="2">The sequence shown here is derived from an EMBL/GenBank/DDBJ whole genome shotgun (WGS) entry which is preliminary data.</text>
</comment>
<gene>
    <name evidence="2" type="ORF">PFISCL1PPCAC_9295</name>
</gene>
<dbReference type="Proteomes" id="UP001432322">
    <property type="component" value="Unassembled WGS sequence"/>
</dbReference>
<keyword evidence="1" id="KW-0732">Signal</keyword>
<sequence length="110" mass="11640">TNKFEMLLIKCIAFLALVSSASALHCYVGDVPWGVPQPTYLISDPAAPLPTLTECPATATCCSFAGSLNGNTYECKSNCSEFNGQSEVDIPFPTDGGVTYCLKAEGACKY</sequence>
<feature type="signal peptide" evidence="1">
    <location>
        <begin position="1"/>
        <end position="23"/>
    </location>
</feature>
<evidence type="ECO:0000256" key="1">
    <source>
        <dbReference type="SAM" id="SignalP"/>
    </source>
</evidence>
<dbReference type="EMBL" id="BTSY01000003">
    <property type="protein sequence ID" value="GMT17998.1"/>
    <property type="molecule type" value="Genomic_DNA"/>
</dbReference>
<protein>
    <recommendedName>
        <fullName evidence="4">Secreted protein</fullName>
    </recommendedName>
</protein>
<evidence type="ECO:0000313" key="2">
    <source>
        <dbReference type="EMBL" id="GMT17998.1"/>
    </source>
</evidence>
<proteinExistence type="predicted"/>
<organism evidence="2 3">
    <name type="scientific">Pristionchus fissidentatus</name>
    <dbReference type="NCBI Taxonomy" id="1538716"/>
    <lineage>
        <taxon>Eukaryota</taxon>
        <taxon>Metazoa</taxon>
        <taxon>Ecdysozoa</taxon>
        <taxon>Nematoda</taxon>
        <taxon>Chromadorea</taxon>
        <taxon>Rhabditida</taxon>
        <taxon>Rhabditina</taxon>
        <taxon>Diplogasteromorpha</taxon>
        <taxon>Diplogasteroidea</taxon>
        <taxon>Neodiplogasteridae</taxon>
        <taxon>Pristionchus</taxon>
    </lineage>
</organism>
<feature type="non-terminal residue" evidence="2">
    <location>
        <position position="1"/>
    </location>
</feature>
<reference evidence="2" key="1">
    <citation type="submission" date="2023-10" db="EMBL/GenBank/DDBJ databases">
        <title>Genome assembly of Pristionchus species.</title>
        <authorList>
            <person name="Yoshida K."/>
            <person name="Sommer R.J."/>
        </authorList>
    </citation>
    <scope>NUCLEOTIDE SEQUENCE</scope>
    <source>
        <strain evidence="2">RS5133</strain>
    </source>
</reference>
<feature type="chain" id="PRO_5043786680" description="Secreted protein" evidence="1">
    <location>
        <begin position="24"/>
        <end position="110"/>
    </location>
</feature>
<evidence type="ECO:0000313" key="3">
    <source>
        <dbReference type="Proteomes" id="UP001432322"/>
    </source>
</evidence>
<dbReference type="AlphaFoldDB" id="A0AAV5VIB2"/>
<evidence type="ECO:0008006" key="4">
    <source>
        <dbReference type="Google" id="ProtNLM"/>
    </source>
</evidence>
<keyword evidence="3" id="KW-1185">Reference proteome</keyword>